<dbReference type="InterPro" id="IPR011075">
    <property type="entry name" value="TetR_C"/>
</dbReference>
<keyword evidence="1" id="KW-0805">Transcription regulation</keyword>
<protein>
    <submittedName>
        <fullName evidence="4">TetR/AcrR family transcriptional regulator C-terminal ligand-binding domain-containing protein</fullName>
    </submittedName>
</protein>
<dbReference type="Gene3D" id="1.10.357.10">
    <property type="entry name" value="Tetracycline Repressor, domain 2"/>
    <property type="match status" value="1"/>
</dbReference>
<gene>
    <name evidence="4" type="ORF">OG563_40835</name>
</gene>
<evidence type="ECO:0000256" key="2">
    <source>
        <dbReference type="ARBA" id="ARBA00023163"/>
    </source>
</evidence>
<dbReference type="SUPFAM" id="SSF48498">
    <property type="entry name" value="Tetracyclin repressor-like, C-terminal domain"/>
    <property type="match status" value="1"/>
</dbReference>
<dbReference type="InterPro" id="IPR036271">
    <property type="entry name" value="Tet_transcr_reg_TetR-rel_C_sf"/>
</dbReference>
<sequence length="55" mass="6132">MCHGELAADLDIEYATDLIFGPFWYRLLIGHAPLRPEQAPIDIARLLTGLRTPLG</sequence>
<feature type="domain" description="Tetracyclin repressor-like C-terminal" evidence="3">
    <location>
        <begin position="4"/>
        <end position="39"/>
    </location>
</feature>
<keyword evidence="5" id="KW-1185">Reference proteome</keyword>
<reference evidence="4" key="1">
    <citation type="submission" date="2022-10" db="EMBL/GenBank/DDBJ databases">
        <title>The complete genomes of actinobacterial strains from the NBC collection.</title>
        <authorList>
            <person name="Joergensen T.S."/>
            <person name="Alvarez Arevalo M."/>
            <person name="Sterndorff E.B."/>
            <person name="Faurdal D."/>
            <person name="Vuksanovic O."/>
            <person name="Mourched A.-S."/>
            <person name="Charusanti P."/>
            <person name="Shaw S."/>
            <person name="Blin K."/>
            <person name="Weber T."/>
        </authorList>
    </citation>
    <scope>NUCLEOTIDE SEQUENCE</scope>
    <source>
        <strain evidence="4">NBC_01482</strain>
    </source>
</reference>
<evidence type="ECO:0000313" key="5">
    <source>
        <dbReference type="Proteomes" id="UP001432062"/>
    </source>
</evidence>
<dbReference type="RefSeq" id="WP_329416207.1">
    <property type="nucleotide sequence ID" value="NZ_CP109441.1"/>
</dbReference>
<proteinExistence type="predicted"/>
<evidence type="ECO:0000259" key="3">
    <source>
        <dbReference type="Pfam" id="PF16859"/>
    </source>
</evidence>
<dbReference type="EMBL" id="CP109441">
    <property type="protein sequence ID" value="WUV51384.1"/>
    <property type="molecule type" value="Genomic_DNA"/>
</dbReference>
<evidence type="ECO:0000256" key="1">
    <source>
        <dbReference type="ARBA" id="ARBA00023015"/>
    </source>
</evidence>
<name>A0ABZ1Z760_9NOCA</name>
<dbReference type="Pfam" id="PF16859">
    <property type="entry name" value="TetR_C_11"/>
    <property type="match status" value="1"/>
</dbReference>
<accession>A0ABZ1Z760</accession>
<dbReference type="Proteomes" id="UP001432062">
    <property type="component" value="Chromosome"/>
</dbReference>
<keyword evidence="2" id="KW-0804">Transcription</keyword>
<organism evidence="4 5">
    <name type="scientific">Nocardia vinacea</name>
    <dbReference type="NCBI Taxonomy" id="96468"/>
    <lineage>
        <taxon>Bacteria</taxon>
        <taxon>Bacillati</taxon>
        <taxon>Actinomycetota</taxon>
        <taxon>Actinomycetes</taxon>
        <taxon>Mycobacteriales</taxon>
        <taxon>Nocardiaceae</taxon>
        <taxon>Nocardia</taxon>
    </lineage>
</organism>
<evidence type="ECO:0000313" key="4">
    <source>
        <dbReference type="EMBL" id="WUV51384.1"/>
    </source>
</evidence>